<sequence>MIQDTSGQDRHLAAPPRRVRQSWLVAGAALVAAGLLGASVARDWMSGSRSIDAGRVRIAEVERGTLVRDIAADGRLVAANSPTLYAIAAGTVDLQIVAGDVVEQGQPLAVIDSPELKSRLAQEEATLAGLEAAVGHAGLEIRQGRAEAQKLIDQAEIDRQSAARDLERIEKAFRAGAMSEIDMLKARDELTKAEIALAHARTDAALSTEGLGFDLDAKRLELDRQKALTAELGRQVDALTLRAPFDGQVGQVMVPQYANVAASAPVLSVVDLTEFELEIRVPESFARDLAVGMPATIGSGARTFAGTVRSVSPEVVGGEVVSRLRFTGDMPGGMRQNQRLSARIVLDEKPDALMVERGAFLASGGGSVAWVVRDGIAERRAIRTGISSLDAVEILDGLEPGERIVVSATDAFGDAERVRIAGL</sequence>
<evidence type="ECO:0000313" key="6">
    <source>
        <dbReference type="EMBL" id="MBS7457978.1"/>
    </source>
</evidence>
<dbReference type="SUPFAM" id="SSF56954">
    <property type="entry name" value="Outer membrane efflux proteins (OEP)"/>
    <property type="match status" value="1"/>
</dbReference>
<dbReference type="InterPro" id="IPR050465">
    <property type="entry name" value="UPF0194_transport"/>
</dbReference>
<dbReference type="PANTHER" id="PTHR32347">
    <property type="entry name" value="EFFLUX SYSTEM COMPONENT YKNX-RELATED"/>
    <property type="match status" value="1"/>
</dbReference>
<feature type="coiled-coil region" evidence="4">
    <location>
        <begin position="145"/>
        <end position="172"/>
    </location>
</feature>
<proteinExistence type="inferred from homology"/>
<accession>A0AAP2CBY8</accession>
<dbReference type="GO" id="GO:0022857">
    <property type="term" value="F:transmembrane transporter activity"/>
    <property type="evidence" value="ECO:0007669"/>
    <property type="project" value="InterPro"/>
</dbReference>
<evidence type="ECO:0000256" key="3">
    <source>
        <dbReference type="ARBA" id="ARBA00023054"/>
    </source>
</evidence>
<keyword evidence="7" id="KW-1185">Reference proteome</keyword>
<comment type="subcellular location">
    <subcellularLocation>
        <location evidence="1">Cell envelope</location>
    </subcellularLocation>
</comment>
<evidence type="ECO:0000256" key="2">
    <source>
        <dbReference type="ARBA" id="ARBA00009477"/>
    </source>
</evidence>
<dbReference type="InterPro" id="IPR006143">
    <property type="entry name" value="RND_pump_MFP"/>
</dbReference>
<reference evidence="6 7" key="1">
    <citation type="journal article" date="2021" name="Microbiol. Resour. Announc.">
        <title>Draft Genome Sequence of Coralloluteibacterium stylophorae LMG 29479T.</title>
        <authorList>
            <person name="Karlyshev A.V."/>
            <person name="Kudryashova E.B."/>
            <person name="Ariskina E.V."/>
            <person name="Conroy A.P."/>
            <person name="Abidueva E.Y."/>
        </authorList>
    </citation>
    <scope>NUCLEOTIDE SEQUENCE [LARGE SCALE GENOMIC DNA]</scope>
    <source>
        <strain evidence="6 7">LMG 29479</strain>
    </source>
</reference>
<keyword evidence="5" id="KW-0472">Membrane</keyword>
<gene>
    <name evidence="6" type="ORF">KB893_012640</name>
</gene>
<feature type="transmembrane region" description="Helical" evidence="5">
    <location>
        <begin position="22"/>
        <end position="41"/>
    </location>
</feature>
<organism evidence="6 7">
    <name type="scientific">Coralloluteibacterium stylophorae</name>
    <dbReference type="NCBI Taxonomy" id="1776034"/>
    <lineage>
        <taxon>Bacteria</taxon>
        <taxon>Pseudomonadati</taxon>
        <taxon>Pseudomonadota</taxon>
        <taxon>Gammaproteobacteria</taxon>
        <taxon>Lysobacterales</taxon>
        <taxon>Lysobacteraceae</taxon>
        <taxon>Coralloluteibacterium</taxon>
    </lineage>
</organism>
<evidence type="ECO:0000256" key="4">
    <source>
        <dbReference type="SAM" id="Coils"/>
    </source>
</evidence>
<keyword evidence="5" id="KW-1133">Transmembrane helix</keyword>
<evidence type="ECO:0000256" key="1">
    <source>
        <dbReference type="ARBA" id="ARBA00004196"/>
    </source>
</evidence>
<protein>
    <submittedName>
        <fullName evidence="6">Efflux RND transporter periplasmic adaptor subunit</fullName>
    </submittedName>
</protein>
<dbReference type="Gene3D" id="1.20.1600.10">
    <property type="entry name" value="Outer membrane efflux proteins (OEP)"/>
    <property type="match status" value="1"/>
</dbReference>
<dbReference type="AlphaFoldDB" id="A0AAP2CBY8"/>
<dbReference type="Gene3D" id="2.40.50.100">
    <property type="match status" value="1"/>
</dbReference>
<dbReference type="Proteomes" id="UP000675747">
    <property type="component" value="Unassembled WGS sequence"/>
</dbReference>
<evidence type="ECO:0000256" key="5">
    <source>
        <dbReference type="SAM" id="Phobius"/>
    </source>
</evidence>
<comment type="caution">
    <text evidence="6">The sequence shown here is derived from an EMBL/GenBank/DDBJ whole genome shotgun (WGS) entry which is preliminary data.</text>
</comment>
<keyword evidence="3 4" id="KW-0175">Coiled coil</keyword>
<dbReference type="RefSeq" id="WP_213173762.1">
    <property type="nucleotide sequence ID" value="NZ_JAGQFT020000008.1"/>
</dbReference>
<dbReference type="GO" id="GO:0016020">
    <property type="term" value="C:membrane"/>
    <property type="evidence" value="ECO:0007669"/>
    <property type="project" value="InterPro"/>
</dbReference>
<evidence type="ECO:0000313" key="7">
    <source>
        <dbReference type="Proteomes" id="UP000675747"/>
    </source>
</evidence>
<name>A0AAP2CBY8_9GAMM</name>
<keyword evidence="5" id="KW-0812">Transmembrane</keyword>
<dbReference type="Gene3D" id="2.40.420.20">
    <property type="match status" value="1"/>
</dbReference>
<dbReference type="GO" id="GO:0030313">
    <property type="term" value="C:cell envelope"/>
    <property type="evidence" value="ECO:0007669"/>
    <property type="project" value="UniProtKB-SubCell"/>
</dbReference>
<dbReference type="EMBL" id="JAGQFT020000008">
    <property type="protein sequence ID" value="MBS7457978.1"/>
    <property type="molecule type" value="Genomic_DNA"/>
</dbReference>
<dbReference type="NCBIfam" id="TIGR01730">
    <property type="entry name" value="RND_mfp"/>
    <property type="match status" value="1"/>
</dbReference>
<dbReference type="PANTHER" id="PTHR32347:SF14">
    <property type="entry name" value="EFFLUX SYSTEM COMPONENT YKNX-RELATED"/>
    <property type="match status" value="1"/>
</dbReference>
<comment type="similarity">
    <text evidence="2">Belongs to the membrane fusion protein (MFP) (TC 8.A.1) family.</text>
</comment>